<dbReference type="Proteomes" id="UP000052008">
    <property type="component" value="Unassembled WGS sequence"/>
</dbReference>
<protein>
    <submittedName>
        <fullName evidence="4">2-oxoglutarate ferredoxin oxidoreductase subunit alpha</fullName>
        <ecNumber evidence="4">1.2.7.3</ecNumber>
    </submittedName>
</protein>
<keyword evidence="1 4" id="KW-0560">Oxidoreductase</keyword>
<evidence type="ECO:0000313" key="4">
    <source>
        <dbReference type="EMBL" id="KPJ53590.1"/>
    </source>
</evidence>
<dbReference type="InterPro" id="IPR002880">
    <property type="entry name" value="Pyrv_Fd/Flavodoxin_OxRdtase_N"/>
</dbReference>
<evidence type="ECO:0000259" key="3">
    <source>
        <dbReference type="Pfam" id="PF17147"/>
    </source>
</evidence>
<accession>A0A0S7WTV6</accession>
<dbReference type="InterPro" id="IPR009014">
    <property type="entry name" value="Transketo_C/PFOR_II"/>
</dbReference>
<dbReference type="Pfam" id="PF01855">
    <property type="entry name" value="POR_N"/>
    <property type="match status" value="1"/>
</dbReference>
<dbReference type="SUPFAM" id="SSF52518">
    <property type="entry name" value="Thiamin diphosphate-binding fold (THDP-binding)"/>
    <property type="match status" value="1"/>
</dbReference>
<feature type="domain" description="Pyruvate flavodoxin/ferredoxin oxidoreductase pyrimidine binding" evidence="2">
    <location>
        <begin position="24"/>
        <end position="256"/>
    </location>
</feature>
<sequence length="385" mass="42431">MKADPKGVLTGEHYLDGDHACAEGGLAAGCRFFAGYPITPSTEVAERIAERFPMVGGIFIQMEDELASMCALIGASWAGAKSMSVTSGPGFSLMMENLGLAAMMETPCVLVNVQRGGPSTGLPTLPGQADMMQARWGSHGDYEIIAISPSSPQECFDFVIDAFNLSEQWRVPVLVMTDECVGHMTEKVVIPPAYEIEVVPRRYTTLPPSEYLPYRPDPDMVPQMIKAGDGYRIHTTGLTHDERGYPVMSAECQEQLVRRLVEKIRLHADQIIRFEEDEIEDADVVVVSYGISSRVAVRAIALARKEGIKVGHLRLIVVWPFPEKRIHELAKKIKAFVVVEINYGQMVYEVERCAHGQAEAILVPHGGGWVHDPADILEKIKEAAR</sequence>
<evidence type="ECO:0000313" key="5">
    <source>
        <dbReference type="Proteomes" id="UP000052008"/>
    </source>
</evidence>
<name>A0A0S7WTV6_UNCT6</name>
<reference evidence="4 5" key="1">
    <citation type="journal article" date="2015" name="Microbiome">
        <title>Genomic resolution of linkages in carbon, nitrogen, and sulfur cycling among widespread estuary sediment bacteria.</title>
        <authorList>
            <person name="Baker B.J."/>
            <person name="Lazar C.S."/>
            <person name="Teske A.P."/>
            <person name="Dick G.J."/>
        </authorList>
    </citation>
    <scope>NUCLEOTIDE SEQUENCE [LARGE SCALE GENOMIC DNA]</scope>
    <source>
        <strain evidence="4">DG_24</strain>
    </source>
</reference>
<dbReference type="AlphaFoldDB" id="A0A0S7WTV6"/>
<dbReference type="CDD" id="cd07034">
    <property type="entry name" value="TPP_PYR_PFOR_IOR-alpha_like"/>
    <property type="match status" value="1"/>
</dbReference>
<proteinExistence type="predicted"/>
<gene>
    <name evidence="4" type="ORF">AMJ39_04265</name>
</gene>
<dbReference type="FunFam" id="3.40.50.970:FF:000022">
    <property type="entry name" value="2-oxoglutarate ferredoxin oxidoreductase alpha subunit"/>
    <property type="match status" value="1"/>
</dbReference>
<dbReference type="EC" id="1.2.7.3" evidence="4"/>
<dbReference type="Gene3D" id="3.40.50.920">
    <property type="match status" value="1"/>
</dbReference>
<dbReference type="InterPro" id="IPR033412">
    <property type="entry name" value="PFOR_II"/>
</dbReference>
<dbReference type="InterPro" id="IPR029061">
    <property type="entry name" value="THDP-binding"/>
</dbReference>
<dbReference type="SUPFAM" id="SSF52922">
    <property type="entry name" value="TK C-terminal domain-like"/>
    <property type="match status" value="1"/>
</dbReference>
<dbReference type="PANTHER" id="PTHR43088:SF1">
    <property type="entry name" value="SUBUNIT OF PYRUVATE:FLAVODOXIN OXIDOREDUCTASE"/>
    <property type="match status" value="1"/>
</dbReference>
<dbReference type="PATRIC" id="fig|1703770.3.peg.1686"/>
<dbReference type="NCBIfam" id="NF006412">
    <property type="entry name" value="PRK08659.1"/>
    <property type="match status" value="1"/>
</dbReference>
<dbReference type="Pfam" id="PF17147">
    <property type="entry name" value="PFOR_II"/>
    <property type="match status" value="1"/>
</dbReference>
<dbReference type="PANTHER" id="PTHR43088">
    <property type="entry name" value="SUBUNIT OF PYRUVATE:FLAVODOXIN OXIDOREDUCTASE-RELATED"/>
    <property type="match status" value="1"/>
</dbReference>
<organism evidence="4 5">
    <name type="scientific">candidate division TA06 bacterium DG_24</name>
    <dbReference type="NCBI Taxonomy" id="1703770"/>
    <lineage>
        <taxon>Bacteria</taxon>
        <taxon>Bacteria division TA06</taxon>
    </lineage>
</organism>
<dbReference type="EMBL" id="LIZS01000016">
    <property type="protein sequence ID" value="KPJ53590.1"/>
    <property type="molecule type" value="Genomic_DNA"/>
</dbReference>
<evidence type="ECO:0000259" key="2">
    <source>
        <dbReference type="Pfam" id="PF01855"/>
    </source>
</evidence>
<feature type="domain" description="Pyruvate:ferredoxin oxidoreductase core" evidence="3">
    <location>
        <begin position="282"/>
        <end position="373"/>
    </location>
</feature>
<dbReference type="InterPro" id="IPR052368">
    <property type="entry name" value="2-oxoacid_oxidoreductase"/>
</dbReference>
<dbReference type="Gene3D" id="3.40.50.970">
    <property type="match status" value="1"/>
</dbReference>
<dbReference type="STRING" id="1703770.AMJ39_04265"/>
<comment type="caution">
    <text evidence="4">The sequence shown here is derived from an EMBL/GenBank/DDBJ whole genome shotgun (WGS) entry which is preliminary data.</text>
</comment>
<evidence type="ECO:0000256" key="1">
    <source>
        <dbReference type="ARBA" id="ARBA00023002"/>
    </source>
</evidence>
<dbReference type="GO" id="GO:0047553">
    <property type="term" value="F:2-oxoglutarate synthase activity"/>
    <property type="evidence" value="ECO:0007669"/>
    <property type="project" value="UniProtKB-EC"/>
</dbReference>